<feature type="compositionally biased region" description="Basic and acidic residues" evidence="3">
    <location>
        <begin position="329"/>
        <end position="338"/>
    </location>
</feature>
<accession>A0A4W3IAB1</accession>
<organism evidence="4 5">
    <name type="scientific">Callorhinchus milii</name>
    <name type="common">Ghost shark</name>
    <dbReference type="NCBI Taxonomy" id="7868"/>
    <lineage>
        <taxon>Eukaryota</taxon>
        <taxon>Metazoa</taxon>
        <taxon>Chordata</taxon>
        <taxon>Craniata</taxon>
        <taxon>Vertebrata</taxon>
        <taxon>Chondrichthyes</taxon>
        <taxon>Holocephali</taxon>
        <taxon>Chimaeriformes</taxon>
        <taxon>Callorhinchidae</taxon>
        <taxon>Callorhinchus</taxon>
    </lineage>
</organism>
<feature type="region of interest" description="Disordered" evidence="3">
    <location>
        <begin position="25"/>
        <end position="47"/>
    </location>
</feature>
<keyword evidence="2" id="KW-0175">Coiled coil</keyword>
<evidence type="ECO:0008006" key="6">
    <source>
        <dbReference type="Google" id="ProtNLM"/>
    </source>
</evidence>
<feature type="compositionally biased region" description="Polar residues" evidence="3">
    <location>
        <begin position="26"/>
        <end position="47"/>
    </location>
</feature>
<dbReference type="AlphaFoldDB" id="A0A4W3IAB1"/>
<evidence type="ECO:0000256" key="3">
    <source>
        <dbReference type="SAM" id="MobiDB-lite"/>
    </source>
</evidence>
<protein>
    <recommendedName>
        <fullName evidence="6">IQ domain-containing protein E</fullName>
    </recommendedName>
</protein>
<reference evidence="5" key="1">
    <citation type="journal article" date="2006" name="Science">
        <title>Ancient noncoding elements conserved in the human genome.</title>
        <authorList>
            <person name="Venkatesh B."/>
            <person name="Kirkness E.F."/>
            <person name="Loh Y.H."/>
            <person name="Halpern A.L."/>
            <person name="Lee A.P."/>
            <person name="Johnson J."/>
            <person name="Dandona N."/>
            <person name="Viswanathan L.D."/>
            <person name="Tay A."/>
            <person name="Venter J.C."/>
            <person name="Strausberg R.L."/>
            <person name="Brenner S."/>
        </authorList>
    </citation>
    <scope>NUCLEOTIDE SEQUENCE [LARGE SCALE GENOMIC DNA]</scope>
</reference>
<keyword evidence="1" id="KW-0677">Repeat</keyword>
<dbReference type="PANTHER" id="PTHR22590">
    <property type="entry name" value="MYOSIN MOTOR DOMAIN-CONTAINING PROTEIN"/>
    <property type="match status" value="1"/>
</dbReference>
<feature type="region of interest" description="Disordered" evidence="3">
    <location>
        <begin position="298"/>
        <end position="338"/>
    </location>
</feature>
<name>A0A4W3IAB1_CALMI</name>
<keyword evidence="5" id="KW-1185">Reference proteome</keyword>
<evidence type="ECO:0000256" key="1">
    <source>
        <dbReference type="ARBA" id="ARBA00022737"/>
    </source>
</evidence>
<dbReference type="InParanoid" id="A0A4W3IAB1"/>
<reference evidence="4" key="5">
    <citation type="submission" date="2025-09" db="UniProtKB">
        <authorList>
            <consortium name="Ensembl"/>
        </authorList>
    </citation>
    <scope>IDENTIFICATION</scope>
</reference>
<feature type="region of interest" description="Disordered" evidence="3">
    <location>
        <begin position="102"/>
        <end position="124"/>
    </location>
</feature>
<dbReference type="PANTHER" id="PTHR22590:SF3">
    <property type="entry name" value="IQ DOMAIN-CONTAINING PROTEIN E"/>
    <property type="match status" value="1"/>
</dbReference>
<dbReference type="Ensembl" id="ENSCMIT00000027532.1">
    <property type="protein sequence ID" value="ENSCMIP00000027099.1"/>
    <property type="gene ID" value="ENSCMIG00000011804.1"/>
</dbReference>
<evidence type="ECO:0000313" key="4">
    <source>
        <dbReference type="Ensembl" id="ENSCMIP00000027099.1"/>
    </source>
</evidence>
<feature type="coiled-coil region" evidence="2">
    <location>
        <begin position="141"/>
        <end position="250"/>
    </location>
</feature>
<evidence type="ECO:0000256" key="2">
    <source>
        <dbReference type="SAM" id="Coils"/>
    </source>
</evidence>
<reference evidence="4" key="4">
    <citation type="submission" date="2025-08" db="UniProtKB">
        <authorList>
            <consortium name="Ensembl"/>
        </authorList>
    </citation>
    <scope>IDENTIFICATION</scope>
</reference>
<reference evidence="5" key="2">
    <citation type="journal article" date="2007" name="PLoS Biol.">
        <title>Survey sequencing and comparative analysis of the elephant shark (Callorhinchus milii) genome.</title>
        <authorList>
            <person name="Venkatesh B."/>
            <person name="Kirkness E.F."/>
            <person name="Loh Y.H."/>
            <person name="Halpern A.L."/>
            <person name="Lee A.P."/>
            <person name="Johnson J."/>
            <person name="Dandona N."/>
            <person name="Viswanathan L.D."/>
            <person name="Tay A."/>
            <person name="Venter J.C."/>
            <person name="Strausberg R.L."/>
            <person name="Brenner S."/>
        </authorList>
    </citation>
    <scope>NUCLEOTIDE SEQUENCE [LARGE SCALE GENOMIC DNA]</scope>
</reference>
<dbReference type="GeneTree" id="ENSGT01060000252275"/>
<dbReference type="Proteomes" id="UP000314986">
    <property type="component" value="Unassembled WGS sequence"/>
</dbReference>
<sequence>MQAHHPSAKVPRELWLTSLRQDLGVTRSQNSEYNSGASRSVSRASTTPEYLKEAFGMRKPKHSRLAKNGYVPGTPNYKEREDMYDEIIKLKKVIQAHKTENDVTKTKLRRSEEENSKKEKHIEQLLDPSKSSEYTRNLVDKNNVNGIVRGLKQKILKLEQQCREKENSLNKLQTDLKTSDIEEMRITMETYYEEIQRLRLLLSAEKKDPAESRESQKLLNSTRLRLSKTIKLLQEENKTLKMDLDRVLSNSPATSTARESRGAGIGLEQISWRWQKYGGTAPSAGLRCGAARAAGILPPAGKPSLSWTGEEAEGRPQRAAGATRQQGCRSKEIDPREV</sequence>
<dbReference type="InterPro" id="IPR052318">
    <property type="entry name" value="CellDiv_DevSignal_Domain"/>
</dbReference>
<proteinExistence type="predicted"/>
<reference evidence="5" key="3">
    <citation type="journal article" date="2014" name="Nature">
        <title>Elephant shark genome provides unique insights into gnathostome evolution.</title>
        <authorList>
            <consortium name="International Elephant Shark Genome Sequencing Consortium"/>
            <person name="Venkatesh B."/>
            <person name="Lee A.P."/>
            <person name="Ravi V."/>
            <person name="Maurya A.K."/>
            <person name="Lian M.M."/>
            <person name="Swann J.B."/>
            <person name="Ohta Y."/>
            <person name="Flajnik M.F."/>
            <person name="Sutoh Y."/>
            <person name="Kasahara M."/>
            <person name="Hoon S."/>
            <person name="Gangu V."/>
            <person name="Roy S.W."/>
            <person name="Irimia M."/>
            <person name="Korzh V."/>
            <person name="Kondrychyn I."/>
            <person name="Lim Z.W."/>
            <person name="Tay B.H."/>
            <person name="Tohari S."/>
            <person name="Kong K.W."/>
            <person name="Ho S."/>
            <person name="Lorente-Galdos B."/>
            <person name="Quilez J."/>
            <person name="Marques-Bonet T."/>
            <person name="Raney B.J."/>
            <person name="Ingham P.W."/>
            <person name="Tay A."/>
            <person name="Hillier L.W."/>
            <person name="Minx P."/>
            <person name="Boehm T."/>
            <person name="Wilson R.K."/>
            <person name="Brenner S."/>
            <person name="Warren W.C."/>
        </authorList>
    </citation>
    <scope>NUCLEOTIDE SEQUENCE [LARGE SCALE GENOMIC DNA]</scope>
</reference>
<evidence type="ECO:0000313" key="5">
    <source>
        <dbReference type="Proteomes" id="UP000314986"/>
    </source>
</evidence>
<dbReference type="STRING" id="7868.ENSCMIP00000027099"/>